<sequence length="71" mass="8282">MQYKEKLWPAYENTNNSSDLHDELHRMREERLGRKLPVQPRANVADSPVLSSLPNNNQDPFAWAHGDKRLV</sequence>
<reference evidence="2 3" key="1">
    <citation type="journal article" date="2012" name="Eukaryot. Cell">
        <title>Draft genome sequence of CBS 2479, the standard type strain of Trichosporon asahii.</title>
        <authorList>
            <person name="Yang R.Y."/>
            <person name="Li H.T."/>
            <person name="Zhu H."/>
            <person name="Zhou G.P."/>
            <person name="Wang M."/>
            <person name="Wang L."/>
        </authorList>
    </citation>
    <scope>NUCLEOTIDE SEQUENCE [LARGE SCALE GENOMIC DNA]</scope>
    <source>
        <strain evidence="3">ATCC 90039 / CBS 2479 / JCM 2466 / KCTC 7840 / NCYC 2677 / UAMH 7654</strain>
    </source>
</reference>
<organism evidence="2 3">
    <name type="scientific">Trichosporon asahii var. asahii (strain ATCC 90039 / CBS 2479 / JCM 2466 / KCTC 7840 / NBRC 103889/ NCYC 2677 / UAMH 7654)</name>
    <name type="common">Yeast</name>
    <dbReference type="NCBI Taxonomy" id="1186058"/>
    <lineage>
        <taxon>Eukaryota</taxon>
        <taxon>Fungi</taxon>
        <taxon>Dikarya</taxon>
        <taxon>Basidiomycota</taxon>
        <taxon>Agaricomycotina</taxon>
        <taxon>Tremellomycetes</taxon>
        <taxon>Trichosporonales</taxon>
        <taxon>Trichosporonaceae</taxon>
        <taxon>Trichosporon</taxon>
    </lineage>
</organism>
<accession>J5QL01</accession>
<dbReference type="HOGENOM" id="CLU_2741847_0_0_1"/>
<dbReference type="EMBL" id="ALBS01000224">
    <property type="protein sequence ID" value="EJT47898.1"/>
    <property type="molecule type" value="Genomic_DNA"/>
</dbReference>
<evidence type="ECO:0000313" key="2">
    <source>
        <dbReference type="EMBL" id="EJT47898.1"/>
    </source>
</evidence>
<feature type="compositionally biased region" description="Polar residues" evidence="1">
    <location>
        <begin position="49"/>
        <end position="59"/>
    </location>
</feature>
<dbReference type="KEGG" id="tasa:A1Q1_03204"/>
<dbReference type="VEuPathDB" id="FungiDB:A1Q1_03204"/>
<dbReference type="GeneID" id="25986717"/>
<proteinExistence type="predicted"/>
<protein>
    <submittedName>
        <fullName evidence="2">Uncharacterized protein</fullName>
    </submittedName>
</protein>
<evidence type="ECO:0000313" key="3">
    <source>
        <dbReference type="Proteomes" id="UP000002748"/>
    </source>
</evidence>
<evidence type="ECO:0000256" key="1">
    <source>
        <dbReference type="SAM" id="MobiDB-lite"/>
    </source>
</evidence>
<feature type="compositionally biased region" description="Basic and acidic residues" evidence="1">
    <location>
        <begin position="19"/>
        <end position="33"/>
    </location>
</feature>
<dbReference type="AlphaFoldDB" id="J5QL01"/>
<feature type="region of interest" description="Disordered" evidence="1">
    <location>
        <begin position="1"/>
        <end position="71"/>
    </location>
</feature>
<dbReference type="RefSeq" id="XP_014179132.1">
    <property type="nucleotide sequence ID" value="XM_014323657.1"/>
</dbReference>
<name>J5QL01_TRIAS</name>
<gene>
    <name evidence="2" type="ORF">A1Q1_03204</name>
</gene>
<comment type="caution">
    <text evidence="2">The sequence shown here is derived from an EMBL/GenBank/DDBJ whole genome shotgun (WGS) entry which is preliminary data.</text>
</comment>
<dbReference type="Proteomes" id="UP000002748">
    <property type="component" value="Unassembled WGS sequence"/>
</dbReference>